<protein>
    <submittedName>
        <fullName evidence="3">SGNH/GDSL hydrolase family protein</fullName>
    </submittedName>
</protein>
<dbReference type="Gene3D" id="3.40.50.1110">
    <property type="entry name" value="SGNH hydrolase"/>
    <property type="match status" value="1"/>
</dbReference>
<sequence>MRSPPTGVDVDAPDSGDLPLPPRQRTTTVTHSNNIDPRIARPDASGWVRTWGASPQAPDSSVSSVDPFENATLRQIVQVSGGGRRVRIRLSNEYGTAPVTLGSVQIAVAGADHLIQDGSGHAVTFGGRPAVTIPAGAPILSDPIDLLLPPLSQLAISLYVPGRVEVITCHGTFHTLGWSIPGDATAASSLPADATPLPAQAFISAVEVLSDRAANAIAVLGDSRVDGIGSTPGADRRWTDVLAERLVGRDGTTRYVTSQGIGGNRLLNDGIGASALARFDRDILATPGLGHVVIAVGNDLVFSFAPDTEETAGFLAMFGGEPATVEDVITAHLQLAARGRMRGVKVHAATVAPYGGSEMYTAEGDKAREQLNAWIRTSEVFDGVLDFDAVWRDPADPSRIRDDLHIGDYLHGNDAGYDALARSIDLSLFD</sequence>
<dbReference type="PANTHER" id="PTHR43784">
    <property type="entry name" value="GDSL-LIKE LIPASE/ACYLHYDROLASE, PUTATIVE (AFU_ORTHOLOGUE AFUA_2G00820)-RELATED"/>
    <property type="match status" value="1"/>
</dbReference>
<proteinExistence type="predicted"/>
<keyword evidence="3" id="KW-0378">Hydrolase</keyword>
<evidence type="ECO:0000259" key="2">
    <source>
        <dbReference type="Pfam" id="PF13472"/>
    </source>
</evidence>
<dbReference type="AlphaFoldDB" id="A0A5A9ZVP4"/>
<evidence type="ECO:0000313" key="4">
    <source>
        <dbReference type="Proteomes" id="UP000324965"/>
    </source>
</evidence>
<dbReference type="InterPro" id="IPR053140">
    <property type="entry name" value="GDSL_Rv0518-like"/>
</dbReference>
<evidence type="ECO:0000313" key="3">
    <source>
        <dbReference type="EMBL" id="KAA0921347.1"/>
    </source>
</evidence>
<dbReference type="CDD" id="cd01830">
    <property type="entry name" value="XynE_like"/>
    <property type="match status" value="1"/>
</dbReference>
<comment type="caution">
    <text evidence="3">The sequence shown here is derived from an EMBL/GenBank/DDBJ whole genome shotgun (WGS) entry which is preliminary data.</text>
</comment>
<keyword evidence="4" id="KW-1185">Reference proteome</keyword>
<name>A0A5A9ZVP4_9ACTN</name>
<dbReference type="RefSeq" id="WP_149515749.1">
    <property type="nucleotide sequence ID" value="NZ_VDFC01000085.1"/>
</dbReference>
<dbReference type="InterPro" id="IPR036514">
    <property type="entry name" value="SGNH_hydro_sf"/>
</dbReference>
<dbReference type="PANTHER" id="PTHR43784:SF2">
    <property type="entry name" value="GDSL-LIKE LIPASE_ACYLHYDROLASE, PUTATIVE (AFU_ORTHOLOGUE AFUA_2G00820)-RELATED"/>
    <property type="match status" value="1"/>
</dbReference>
<feature type="compositionally biased region" description="Polar residues" evidence="1">
    <location>
        <begin position="24"/>
        <end position="35"/>
    </location>
</feature>
<feature type="domain" description="SGNH hydrolase-type esterase" evidence="2">
    <location>
        <begin position="219"/>
        <end position="419"/>
    </location>
</feature>
<dbReference type="OrthoDB" id="1828825at2"/>
<dbReference type="InterPro" id="IPR013830">
    <property type="entry name" value="SGNH_hydro"/>
</dbReference>
<dbReference type="EMBL" id="VDFC01000085">
    <property type="protein sequence ID" value="KAA0921347.1"/>
    <property type="molecule type" value="Genomic_DNA"/>
</dbReference>
<organism evidence="3 4">
    <name type="scientific">Streptomyces apricus</name>
    <dbReference type="NCBI Taxonomy" id="1828112"/>
    <lineage>
        <taxon>Bacteria</taxon>
        <taxon>Bacillati</taxon>
        <taxon>Actinomycetota</taxon>
        <taxon>Actinomycetes</taxon>
        <taxon>Kitasatosporales</taxon>
        <taxon>Streptomycetaceae</taxon>
        <taxon>Streptomyces</taxon>
    </lineage>
</organism>
<dbReference type="Pfam" id="PF13472">
    <property type="entry name" value="Lipase_GDSL_2"/>
    <property type="match status" value="1"/>
</dbReference>
<accession>A0A5A9ZVP4</accession>
<reference evidence="3 4" key="1">
    <citation type="submission" date="2019-05" db="EMBL/GenBank/DDBJ databases">
        <authorList>
            <person name="Hariharan J."/>
            <person name="Choudoir M.J."/>
            <person name="Diebold P."/>
            <person name="Panke-Buisse K."/>
            <person name="Buckley D.H."/>
        </authorList>
    </citation>
    <scope>NUCLEOTIDE SEQUENCE [LARGE SCALE GENOMIC DNA]</scope>
    <source>
        <strain evidence="3 4">SUN51</strain>
    </source>
</reference>
<dbReference type="SUPFAM" id="SSF52266">
    <property type="entry name" value="SGNH hydrolase"/>
    <property type="match status" value="1"/>
</dbReference>
<gene>
    <name evidence="3" type="ORF">FGF04_36855</name>
</gene>
<feature type="region of interest" description="Disordered" evidence="1">
    <location>
        <begin position="1"/>
        <end position="41"/>
    </location>
</feature>
<dbReference type="Proteomes" id="UP000324965">
    <property type="component" value="Unassembled WGS sequence"/>
</dbReference>
<evidence type="ECO:0000256" key="1">
    <source>
        <dbReference type="SAM" id="MobiDB-lite"/>
    </source>
</evidence>
<dbReference type="GO" id="GO:0016787">
    <property type="term" value="F:hydrolase activity"/>
    <property type="evidence" value="ECO:0007669"/>
    <property type="project" value="UniProtKB-KW"/>
</dbReference>